<comment type="caution">
    <text evidence="2">The sequence shown here is derived from an EMBL/GenBank/DDBJ whole genome shotgun (WGS) entry which is preliminary data.</text>
</comment>
<dbReference type="Pfam" id="PF20064">
    <property type="entry name" value="DUF6463"/>
    <property type="match status" value="1"/>
</dbReference>
<keyword evidence="1" id="KW-0472">Membrane</keyword>
<name>A0A7W0HRX5_9ACTN</name>
<dbReference type="EMBL" id="JACDUR010000004">
    <property type="protein sequence ID" value="MBA2893111.1"/>
    <property type="molecule type" value="Genomic_DNA"/>
</dbReference>
<evidence type="ECO:0000313" key="2">
    <source>
        <dbReference type="EMBL" id="MBA2893111.1"/>
    </source>
</evidence>
<protein>
    <submittedName>
        <fullName evidence="2">Uncharacterized protein</fullName>
    </submittedName>
</protein>
<gene>
    <name evidence="2" type="ORF">HNR30_004465</name>
</gene>
<evidence type="ECO:0000256" key="1">
    <source>
        <dbReference type="SAM" id="Phobius"/>
    </source>
</evidence>
<keyword evidence="1" id="KW-0812">Transmembrane</keyword>
<feature type="transmembrane region" description="Helical" evidence="1">
    <location>
        <begin position="60"/>
        <end position="82"/>
    </location>
</feature>
<keyword evidence="3" id="KW-1185">Reference proteome</keyword>
<sequence length="139" mass="14013">MLLRWASGIMIVLGLGHLSLVTLSAGEEIAGWAERGLWAAVPLTLGGGGDAATMSTKLTFWSGPGSFSVPLVVLGCLIWHLAGRGVAVPAAVGWAVAAWCVVGGVLLVPSPFFVGAVAGVLIVVAARKSTHSDDPVTAA</sequence>
<feature type="transmembrane region" description="Helical" evidence="1">
    <location>
        <begin position="94"/>
        <end position="124"/>
    </location>
</feature>
<dbReference type="AlphaFoldDB" id="A0A7W0HRX5"/>
<organism evidence="2 3">
    <name type="scientific">Nonomuraea soli</name>
    <dbReference type="NCBI Taxonomy" id="1032476"/>
    <lineage>
        <taxon>Bacteria</taxon>
        <taxon>Bacillati</taxon>
        <taxon>Actinomycetota</taxon>
        <taxon>Actinomycetes</taxon>
        <taxon>Streptosporangiales</taxon>
        <taxon>Streptosporangiaceae</taxon>
        <taxon>Nonomuraea</taxon>
    </lineage>
</organism>
<keyword evidence="1" id="KW-1133">Transmembrane helix</keyword>
<reference evidence="2 3" key="1">
    <citation type="submission" date="2020-07" db="EMBL/GenBank/DDBJ databases">
        <title>Genomic Encyclopedia of Type Strains, Phase IV (KMG-IV): sequencing the most valuable type-strain genomes for metagenomic binning, comparative biology and taxonomic classification.</title>
        <authorList>
            <person name="Goeker M."/>
        </authorList>
    </citation>
    <scope>NUCLEOTIDE SEQUENCE [LARGE SCALE GENOMIC DNA]</scope>
    <source>
        <strain evidence="2 3">DSM 45533</strain>
    </source>
</reference>
<evidence type="ECO:0000313" key="3">
    <source>
        <dbReference type="Proteomes" id="UP000530928"/>
    </source>
</evidence>
<dbReference type="Proteomes" id="UP000530928">
    <property type="component" value="Unassembled WGS sequence"/>
</dbReference>
<dbReference type="InterPro" id="IPR045590">
    <property type="entry name" value="DUF6463"/>
</dbReference>
<accession>A0A7W0HRX5</accession>
<proteinExistence type="predicted"/>
<dbReference type="RefSeq" id="WP_220133809.1">
    <property type="nucleotide sequence ID" value="NZ_BAABAM010000003.1"/>
</dbReference>